<name>A0A9J6A4I2_SOLCO</name>
<dbReference type="Proteomes" id="UP000824120">
    <property type="component" value="Chromosome 3"/>
</dbReference>
<accession>A0A9J6A4I2</accession>
<protein>
    <submittedName>
        <fullName evidence="1">Uncharacterized protein</fullName>
    </submittedName>
</protein>
<dbReference type="EMBL" id="JACXVP010000003">
    <property type="protein sequence ID" value="KAG5618999.1"/>
    <property type="molecule type" value="Genomic_DNA"/>
</dbReference>
<reference evidence="1 2" key="1">
    <citation type="submission" date="2020-09" db="EMBL/GenBank/DDBJ databases">
        <title>De no assembly of potato wild relative species, Solanum commersonii.</title>
        <authorList>
            <person name="Cho K."/>
        </authorList>
    </citation>
    <scope>NUCLEOTIDE SEQUENCE [LARGE SCALE GENOMIC DNA]</scope>
    <source>
        <strain evidence="1">LZ3.2</strain>
        <tissue evidence="1">Leaf</tissue>
    </source>
</reference>
<keyword evidence="2" id="KW-1185">Reference proteome</keyword>
<organism evidence="1 2">
    <name type="scientific">Solanum commersonii</name>
    <name type="common">Commerson's wild potato</name>
    <name type="synonym">Commerson's nightshade</name>
    <dbReference type="NCBI Taxonomy" id="4109"/>
    <lineage>
        <taxon>Eukaryota</taxon>
        <taxon>Viridiplantae</taxon>
        <taxon>Streptophyta</taxon>
        <taxon>Embryophyta</taxon>
        <taxon>Tracheophyta</taxon>
        <taxon>Spermatophyta</taxon>
        <taxon>Magnoliopsida</taxon>
        <taxon>eudicotyledons</taxon>
        <taxon>Gunneridae</taxon>
        <taxon>Pentapetalae</taxon>
        <taxon>asterids</taxon>
        <taxon>lamiids</taxon>
        <taxon>Solanales</taxon>
        <taxon>Solanaceae</taxon>
        <taxon>Solanoideae</taxon>
        <taxon>Solaneae</taxon>
        <taxon>Solanum</taxon>
    </lineage>
</organism>
<sequence>MYLVDYDLEIQSRLDTPIEMNNWELGFPFMQAGSVPACNSSISMSPNSAESRSSYLRNGLSETTSLSPKVEERSAYILPSPDLTCGTTLGVIWVSTSTAVSYVQRGRQGNGRDVVAVIT</sequence>
<dbReference type="AlphaFoldDB" id="A0A9J6A4I2"/>
<comment type="caution">
    <text evidence="1">The sequence shown here is derived from an EMBL/GenBank/DDBJ whole genome shotgun (WGS) entry which is preliminary data.</text>
</comment>
<proteinExistence type="predicted"/>
<evidence type="ECO:0000313" key="2">
    <source>
        <dbReference type="Proteomes" id="UP000824120"/>
    </source>
</evidence>
<gene>
    <name evidence="1" type="ORF">H5410_018823</name>
</gene>
<evidence type="ECO:0000313" key="1">
    <source>
        <dbReference type="EMBL" id="KAG5618999.1"/>
    </source>
</evidence>